<reference evidence="1 2" key="1">
    <citation type="submission" date="2016-10" db="EMBL/GenBank/DDBJ databases">
        <authorList>
            <person name="de Groot N.N."/>
        </authorList>
    </citation>
    <scope>NUCLEOTIDE SEQUENCE [LARGE SCALE GENOMIC DNA]</scope>
    <source>
        <strain evidence="1 2">CGMCC 4.3143</strain>
    </source>
</reference>
<dbReference type="RefSeq" id="WP_093080154.1">
    <property type="nucleotide sequence ID" value="NZ_FNBE01000005.1"/>
</dbReference>
<dbReference type="GO" id="GO:0009306">
    <property type="term" value="P:protein secretion"/>
    <property type="evidence" value="ECO:0007669"/>
    <property type="project" value="InterPro"/>
</dbReference>
<dbReference type="AlphaFoldDB" id="A0A1G7L883"/>
<dbReference type="InterPro" id="IPR022536">
    <property type="entry name" value="EspC"/>
</dbReference>
<organism evidence="1 2">
    <name type="scientific">Pseudonocardia oroxyli</name>
    <dbReference type="NCBI Taxonomy" id="366584"/>
    <lineage>
        <taxon>Bacteria</taxon>
        <taxon>Bacillati</taxon>
        <taxon>Actinomycetota</taxon>
        <taxon>Actinomycetes</taxon>
        <taxon>Pseudonocardiales</taxon>
        <taxon>Pseudonocardiaceae</taxon>
        <taxon>Pseudonocardia</taxon>
    </lineage>
</organism>
<gene>
    <name evidence="1" type="ORF">SAMN05216377_10513</name>
</gene>
<evidence type="ECO:0000313" key="1">
    <source>
        <dbReference type="EMBL" id="SDF45663.1"/>
    </source>
</evidence>
<dbReference type="Proteomes" id="UP000198967">
    <property type="component" value="Unassembled WGS sequence"/>
</dbReference>
<accession>A0A1G7L883</accession>
<dbReference type="STRING" id="366584.SAMN05216377_10513"/>
<protein>
    <submittedName>
        <fullName evidence="1">Excreted virulence factor EspC, type VII ESX diderm</fullName>
    </submittedName>
</protein>
<sequence>MSGFRVDPDLLAGHAVERDLAADRVAAHPPPAAAPEGSFGMIGEVFALGVGAAAEAGAHAVGETVAQFRLVADELAAAAAAYRAADGAAAVGLAAAPSDPRSGS</sequence>
<name>A0A1G7L883_PSEOR</name>
<dbReference type="Pfam" id="PF10824">
    <property type="entry name" value="T7SS_ESX_EspC"/>
    <property type="match status" value="1"/>
</dbReference>
<keyword evidence="2" id="KW-1185">Reference proteome</keyword>
<proteinExistence type="predicted"/>
<evidence type="ECO:0000313" key="2">
    <source>
        <dbReference type="Proteomes" id="UP000198967"/>
    </source>
</evidence>
<dbReference type="EMBL" id="FNBE01000005">
    <property type="protein sequence ID" value="SDF45663.1"/>
    <property type="molecule type" value="Genomic_DNA"/>
</dbReference>